<dbReference type="AlphaFoldDB" id="A0A7D9DEZ8"/>
<dbReference type="PROSITE" id="PS50157">
    <property type="entry name" value="ZINC_FINGER_C2H2_2"/>
    <property type="match status" value="1"/>
</dbReference>
<accession>A0A7D9DEZ8</accession>
<evidence type="ECO:0000313" key="3">
    <source>
        <dbReference type="Proteomes" id="UP001152795"/>
    </source>
</evidence>
<dbReference type="InterPro" id="IPR013087">
    <property type="entry name" value="Znf_C2H2_type"/>
</dbReference>
<gene>
    <name evidence="2" type="ORF">PACLA_8A062580</name>
</gene>
<feature type="compositionally biased region" description="Basic and acidic residues" evidence="1">
    <location>
        <begin position="195"/>
        <end position="207"/>
    </location>
</feature>
<name>A0A7D9DEZ8_PARCT</name>
<organism evidence="2 3">
    <name type="scientific">Paramuricea clavata</name>
    <name type="common">Red gorgonian</name>
    <name type="synonym">Violescent sea-whip</name>
    <dbReference type="NCBI Taxonomy" id="317549"/>
    <lineage>
        <taxon>Eukaryota</taxon>
        <taxon>Metazoa</taxon>
        <taxon>Cnidaria</taxon>
        <taxon>Anthozoa</taxon>
        <taxon>Octocorallia</taxon>
        <taxon>Malacalcyonacea</taxon>
        <taxon>Plexauridae</taxon>
        <taxon>Paramuricea</taxon>
    </lineage>
</organism>
<proteinExistence type="predicted"/>
<protein>
    <submittedName>
        <fullName evidence="2">PREDICTED: uncharacterized protein LOC107350327</fullName>
    </submittedName>
</protein>
<comment type="caution">
    <text evidence="2">The sequence shown here is derived from an EMBL/GenBank/DDBJ whole genome shotgun (WGS) entry which is preliminary data.</text>
</comment>
<feature type="region of interest" description="Disordered" evidence="1">
    <location>
        <begin position="195"/>
        <end position="219"/>
    </location>
</feature>
<dbReference type="OrthoDB" id="5987728at2759"/>
<dbReference type="EMBL" id="CACRXK020000621">
    <property type="protein sequence ID" value="CAB3983504.1"/>
    <property type="molecule type" value="Genomic_DNA"/>
</dbReference>
<evidence type="ECO:0000313" key="2">
    <source>
        <dbReference type="EMBL" id="CAB3983504.1"/>
    </source>
</evidence>
<sequence length="259" mass="29823">MFNLFVKAESASSIGTSYASMNRCGKTNAKKAPDKNYNSFKEFMDRETEAHVIAKWMVLLELRILKTPLKNRPIPADADTWTVEEKSSWLASETKEFLSGVLLKQENFTNRVSNIDAAHREGFPCRSPNCQTVFSLHSSRVRHELSQHPGLDIENDGDHDRDSLGYYKCRNEECRHIFTTNATRKRHEKQLHQVEHFHEAEKDKEPPNDEENNANTSNGNIYNYHNARLQCGLLVLNMMDAIKERDGSRLVRCLKIVTI</sequence>
<dbReference type="PROSITE" id="PS00028">
    <property type="entry name" value="ZINC_FINGER_C2H2_1"/>
    <property type="match status" value="2"/>
</dbReference>
<dbReference type="SMART" id="SM00355">
    <property type="entry name" value="ZnF_C2H2"/>
    <property type="match status" value="2"/>
</dbReference>
<dbReference type="Proteomes" id="UP001152795">
    <property type="component" value="Unassembled WGS sequence"/>
</dbReference>
<keyword evidence="3" id="KW-1185">Reference proteome</keyword>
<evidence type="ECO:0000256" key="1">
    <source>
        <dbReference type="SAM" id="MobiDB-lite"/>
    </source>
</evidence>
<reference evidence="2" key="1">
    <citation type="submission" date="2020-04" db="EMBL/GenBank/DDBJ databases">
        <authorList>
            <person name="Alioto T."/>
            <person name="Alioto T."/>
            <person name="Gomez Garrido J."/>
        </authorList>
    </citation>
    <scope>NUCLEOTIDE SEQUENCE</scope>
    <source>
        <strain evidence="2">A484AB</strain>
    </source>
</reference>